<sequence length="232" mass="27707">MSQEEFNLLRSRFPKPHERYSNYIKHLDSSLCPLDKSEFNDLKKLFSIPYETYAEHNNRLKSYFKEPLSLENFRIEKSLRVLVGESFVDHVVRIIDIFYGANENTNYTPEVIGQLVNQGMESLEMDNFIDHMLTYPFNYDSFEKFCWRQENKFKAETDPLVKTYLWYSRMKNLLPKLSDDSIEDYQKRVKKDELELPYPGESLSTFKSRTEPKDSKGFSNSNIKYFNKLMSR</sequence>
<evidence type="ECO:0000313" key="2">
    <source>
        <dbReference type="EMBL" id="KAE9537551.1"/>
    </source>
</evidence>
<evidence type="ECO:0000256" key="1">
    <source>
        <dbReference type="SAM" id="MobiDB-lite"/>
    </source>
</evidence>
<gene>
    <name evidence="2" type="ORF">AGLY_006574</name>
</gene>
<comment type="caution">
    <text evidence="2">The sequence shown here is derived from an EMBL/GenBank/DDBJ whole genome shotgun (WGS) entry which is preliminary data.</text>
</comment>
<reference evidence="2 3" key="1">
    <citation type="submission" date="2019-08" db="EMBL/GenBank/DDBJ databases">
        <title>The genome of the soybean aphid Biotype 1, its phylome, world population structure and adaptation to the North American continent.</title>
        <authorList>
            <person name="Giordano R."/>
            <person name="Donthu R.K."/>
            <person name="Hernandez A.G."/>
            <person name="Wright C.L."/>
            <person name="Zimin A.V."/>
        </authorList>
    </citation>
    <scope>NUCLEOTIDE SEQUENCE [LARGE SCALE GENOMIC DNA]</scope>
    <source>
        <tissue evidence="2">Whole aphids</tissue>
    </source>
</reference>
<proteinExistence type="predicted"/>
<protein>
    <submittedName>
        <fullName evidence="2">Uncharacterized protein</fullName>
    </submittedName>
</protein>
<keyword evidence="3" id="KW-1185">Reference proteome</keyword>
<name>A0A6G0TTS4_APHGL</name>
<accession>A0A6G0TTS4</accession>
<dbReference type="EMBL" id="VYZN01000018">
    <property type="protein sequence ID" value="KAE9537551.1"/>
    <property type="molecule type" value="Genomic_DNA"/>
</dbReference>
<feature type="region of interest" description="Disordered" evidence="1">
    <location>
        <begin position="198"/>
        <end position="220"/>
    </location>
</feature>
<organism evidence="2 3">
    <name type="scientific">Aphis glycines</name>
    <name type="common">Soybean aphid</name>
    <dbReference type="NCBI Taxonomy" id="307491"/>
    <lineage>
        <taxon>Eukaryota</taxon>
        <taxon>Metazoa</taxon>
        <taxon>Ecdysozoa</taxon>
        <taxon>Arthropoda</taxon>
        <taxon>Hexapoda</taxon>
        <taxon>Insecta</taxon>
        <taxon>Pterygota</taxon>
        <taxon>Neoptera</taxon>
        <taxon>Paraneoptera</taxon>
        <taxon>Hemiptera</taxon>
        <taxon>Sternorrhyncha</taxon>
        <taxon>Aphidomorpha</taxon>
        <taxon>Aphidoidea</taxon>
        <taxon>Aphididae</taxon>
        <taxon>Aphidini</taxon>
        <taxon>Aphis</taxon>
        <taxon>Aphis</taxon>
    </lineage>
</organism>
<dbReference type="Proteomes" id="UP000475862">
    <property type="component" value="Unassembled WGS sequence"/>
</dbReference>
<dbReference type="AlphaFoldDB" id="A0A6G0TTS4"/>
<evidence type="ECO:0000313" key="3">
    <source>
        <dbReference type="Proteomes" id="UP000475862"/>
    </source>
</evidence>
<dbReference type="OrthoDB" id="6630070at2759"/>